<keyword evidence="3" id="KW-1185">Reference proteome</keyword>
<dbReference type="Proteomes" id="UP001604336">
    <property type="component" value="Unassembled WGS sequence"/>
</dbReference>
<evidence type="ECO:0000256" key="1">
    <source>
        <dbReference type="SAM" id="MobiDB-lite"/>
    </source>
</evidence>
<protein>
    <submittedName>
        <fullName evidence="2">Uncharacterized protein</fullName>
    </submittedName>
</protein>
<name>A0ABD1PQS8_9LAMI</name>
<organism evidence="2 3">
    <name type="scientific">Abeliophyllum distichum</name>
    <dbReference type="NCBI Taxonomy" id="126358"/>
    <lineage>
        <taxon>Eukaryota</taxon>
        <taxon>Viridiplantae</taxon>
        <taxon>Streptophyta</taxon>
        <taxon>Embryophyta</taxon>
        <taxon>Tracheophyta</taxon>
        <taxon>Spermatophyta</taxon>
        <taxon>Magnoliopsida</taxon>
        <taxon>eudicotyledons</taxon>
        <taxon>Gunneridae</taxon>
        <taxon>Pentapetalae</taxon>
        <taxon>asterids</taxon>
        <taxon>lamiids</taxon>
        <taxon>Lamiales</taxon>
        <taxon>Oleaceae</taxon>
        <taxon>Forsythieae</taxon>
        <taxon>Abeliophyllum</taxon>
    </lineage>
</organism>
<feature type="region of interest" description="Disordered" evidence="1">
    <location>
        <begin position="60"/>
        <end position="82"/>
    </location>
</feature>
<gene>
    <name evidence="2" type="ORF">Adt_42124</name>
</gene>
<reference evidence="3" key="1">
    <citation type="submission" date="2024-07" db="EMBL/GenBank/DDBJ databases">
        <title>Two chromosome-level genome assemblies of Korean endemic species Abeliophyllum distichum and Forsythia ovata (Oleaceae).</title>
        <authorList>
            <person name="Jang H."/>
        </authorList>
    </citation>
    <scope>NUCLEOTIDE SEQUENCE [LARGE SCALE GENOMIC DNA]</scope>
</reference>
<evidence type="ECO:0000313" key="3">
    <source>
        <dbReference type="Proteomes" id="UP001604336"/>
    </source>
</evidence>
<feature type="compositionally biased region" description="Basic and acidic residues" evidence="1">
    <location>
        <begin position="60"/>
        <end position="72"/>
    </location>
</feature>
<dbReference type="EMBL" id="JBFOLK010000013">
    <property type="protein sequence ID" value="KAL2466273.1"/>
    <property type="molecule type" value="Genomic_DNA"/>
</dbReference>
<evidence type="ECO:0000313" key="2">
    <source>
        <dbReference type="EMBL" id="KAL2466273.1"/>
    </source>
</evidence>
<comment type="caution">
    <text evidence="2">The sequence shown here is derived from an EMBL/GenBank/DDBJ whole genome shotgun (WGS) entry which is preliminary data.</text>
</comment>
<proteinExistence type="predicted"/>
<dbReference type="AlphaFoldDB" id="A0ABD1PQS8"/>
<sequence length="155" mass="17921">MPLHAFETIYLPKKLPKKKGKDKEPDWPTLASLAGTKPRTLPLGSLEDARQKKVVEEISREANRKETDKADEVDIEEEMQTTKGEVSLTKKRKVWAFSQPRKKVVEILDNYVVCNPPSLQWMLSDAYRRLFWMFLLTSLSLPEVLMGQLGIHRKN</sequence>
<accession>A0ABD1PQS8</accession>
<feature type="region of interest" description="Disordered" evidence="1">
    <location>
        <begin position="14"/>
        <end position="46"/>
    </location>
</feature>